<feature type="domain" description="Response regulatory" evidence="15">
    <location>
        <begin position="2"/>
        <end position="116"/>
    </location>
</feature>
<dbReference type="SUPFAM" id="SSF52172">
    <property type="entry name" value="CheY-like"/>
    <property type="match status" value="1"/>
</dbReference>
<dbReference type="SUPFAM" id="SSF161098">
    <property type="entry name" value="MetI-like"/>
    <property type="match status" value="1"/>
</dbReference>
<protein>
    <submittedName>
        <fullName evidence="18">ABC-type glycerol-3-phosphate transport system, permease component</fullName>
    </submittedName>
</protein>
<dbReference type="GO" id="GO:0000160">
    <property type="term" value="P:phosphorelay signal transduction system"/>
    <property type="evidence" value="ECO:0007669"/>
    <property type="project" value="UniProtKB-KW"/>
</dbReference>
<evidence type="ECO:0000256" key="2">
    <source>
        <dbReference type="ARBA" id="ARBA00022448"/>
    </source>
</evidence>
<keyword evidence="10 14" id="KW-0472">Membrane</keyword>
<dbReference type="Gene3D" id="1.10.3720.10">
    <property type="entry name" value="MetI-like"/>
    <property type="match status" value="1"/>
</dbReference>
<dbReference type="InterPro" id="IPR000515">
    <property type="entry name" value="MetI-like"/>
</dbReference>
<dbReference type="SMART" id="SM00448">
    <property type="entry name" value="REC"/>
    <property type="match status" value="1"/>
</dbReference>
<evidence type="ECO:0000313" key="19">
    <source>
        <dbReference type="Proteomes" id="UP000181980"/>
    </source>
</evidence>
<name>A0A1H5PY65_9ACTN</name>
<dbReference type="PROSITE" id="PS50928">
    <property type="entry name" value="ABC_TM1"/>
    <property type="match status" value="1"/>
</dbReference>
<evidence type="ECO:0000256" key="8">
    <source>
        <dbReference type="ARBA" id="ARBA00023015"/>
    </source>
</evidence>
<dbReference type="InterPro" id="IPR011006">
    <property type="entry name" value="CheY-like_superfamily"/>
</dbReference>
<dbReference type="Pfam" id="PF00486">
    <property type="entry name" value="Trans_reg_C"/>
    <property type="match status" value="1"/>
</dbReference>
<dbReference type="Pfam" id="PF00528">
    <property type="entry name" value="BPD_transp_1"/>
    <property type="match status" value="1"/>
</dbReference>
<evidence type="ECO:0000256" key="3">
    <source>
        <dbReference type="ARBA" id="ARBA00022475"/>
    </source>
</evidence>
<keyword evidence="11" id="KW-0804">Transcription</keyword>
<reference evidence="19" key="1">
    <citation type="submission" date="2016-10" db="EMBL/GenBank/DDBJ databases">
        <authorList>
            <person name="Varghese N."/>
            <person name="Submissions S."/>
        </authorList>
    </citation>
    <scope>NUCLEOTIDE SEQUENCE [LARGE SCALE GENOMIC DNA]</scope>
    <source>
        <strain evidence="19">DSM 45237</strain>
    </source>
</reference>
<dbReference type="STRING" id="561176.SAMN04488561_6741"/>
<evidence type="ECO:0000256" key="4">
    <source>
        <dbReference type="ARBA" id="ARBA00022553"/>
    </source>
</evidence>
<dbReference type="CDD" id="cd06261">
    <property type="entry name" value="TM_PBP2"/>
    <property type="match status" value="1"/>
</dbReference>
<evidence type="ECO:0000256" key="11">
    <source>
        <dbReference type="ARBA" id="ARBA00023163"/>
    </source>
</evidence>
<dbReference type="CDD" id="cd00383">
    <property type="entry name" value="trans_reg_C"/>
    <property type="match status" value="1"/>
</dbReference>
<keyword evidence="5 14" id="KW-0812">Transmembrane</keyword>
<dbReference type="EMBL" id="FNUC01000004">
    <property type="protein sequence ID" value="SEF18675.1"/>
    <property type="molecule type" value="Genomic_DNA"/>
</dbReference>
<keyword evidence="2 14" id="KW-0813">Transport</keyword>
<feature type="transmembrane region" description="Helical" evidence="14">
    <location>
        <begin position="389"/>
        <end position="410"/>
    </location>
</feature>
<evidence type="ECO:0000259" key="17">
    <source>
        <dbReference type="PROSITE" id="PS51755"/>
    </source>
</evidence>
<keyword evidence="19" id="KW-1185">Reference proteome</keyword>
<dbReference type="InterPro" id="IPR035906">
    <property type="entry name" value="MetI-like_sf"/>
</dbReference>
<organism evidence="18 19">
    <name type="scientific">Jiangella alba</name>
    <dbReference type="NCBI Taxonomy" id="561176"/>
    <lineage>
        <taxon>Bacteria</taxon>
        <taxon>Bacillati</taxon>
        <taxon>Actinomycetota</taxon>
        <taxon>Actinomycetes</taxon>
        <taxon>Jiangellales</taxon>
        <taxon>Jiangellaceae</taxon>
        <taxon>Jiangella</taxon>
    </lineage>
</organism>
<comment type="subcellular location">
    <subcellularLocation>
        <location evidence="1 14">Cell membrane</location>
        <topology evidence="1 14">Multi-pass membrane protein</topology>
    </subcellularLocation>
</comment>
<feature type="transmembrane region" description="Helical" evidence="14">
    <location>
        <begin position="440"/>
        <end position="461"/>
    </location>
</feature>
<feature type="domain" description="ABC transmembrane type-1" evidence="16">
    <location>
        <begin position="312"/>
        <end position="515"/>
    </location>
</feature>
<dbReference type="Gene3D" id="3.40.50.2300">
    <property type="match status" value="1"/>
</dbReference>
<dbReference type="OrthoDB" id="2063054at2"/>
<keyword evidence="3" id="KW-1003">Cell membrane</keyword>
<keyword evidence="7" id="KW-0902">Two-component regulatory system</keyword>
<feature type="transmembrane region" description="Helical" evidence="14">
    <location>
        <begin position="347"/>
        <end position="369"/>
    </location>
</feature>
<dbReference type="PROSITE" id="PS50110">
    <property type="entry name" value="RESPONSE_REGULATORY"/>
    <property type="match status" value="1"/>
</dbReference>
<sequence>MRVLVVEDERRLAAGIRAGLEAEGFAVDVAHSGIDGLWSATEHPYDAIVLDLLLPGLNGYQVCARLRERDVWTPILVLTAKDGEWDEVEALDTGADDYLTKPFSHHVLVARLHALLRRDLRERPVVLAAGDLRADPGSRRAWRGEREVELTAREFSVLEFLLRRRGEVLPKAEILRHVWDEAFDGDPNSQLPDLHGGVPAQPDGQRLGHGVRPVRPHHRPVLRLHARDDREEVLMPALRNRPRPQQSDRRSGGSMLVLAVASVLVLIPFLWMVSLAFTPEQQAFGSATLIPADPTTENFARVLGDGALARSLLNSTVVTLVAVATNCGFAIAAGYAFALLPFRGSGGLFYLLVSTVAIPVSVTLIPLFLMAKAFPLVGGNDILGQGGTGLLDTLGGVALPYIVLPMNIFLAKQFFSTFDLDLAEAARLDGASEWRVFAQIYLPLARPLIAVVAIFTFTAVWDDFLWPLVVTSSQDMQTVQLALTRFLGSGNVQYGALMAAAVLVTLPVIAVFLFNQRHFISGLTEGSVKG</sequence>
<dbReference type="PANTHER" id="PTHR43744">
    <property type="entry name" value="ABC TRANSPORTER PERMEASE PROTEIN MG189-RELATED-RELATED"/>
    <property type="match status" value="1"/>
</dbReference>
<accession>A0A1H5PY65</accession>
<feature type="transmembrane region" description="Helical" evidence="14">
    <location>
        <begin position="494"/>
        <end position="514"/>
    </location>
</feature>
<evidence type="ECO:0000256" key="5">
    <source>
        <dbReference type="ARBA" id="ARBA00022692"/>
    </source>
</evidence>
<feature type="transmembrane region" description="Helical" evidence="14">
    <location>
        <begin position="255"/>
        <end position="277"/>
    </location>
</feature>
<dbReference type="InterPro" id="IPR001867">
    <property type="entry name" value="OmpR/PhoB-type_DNA-bd"/>
</dbReference>
<evidence type="ECO:0000313" key="18">
    <source>
        <dbReference type="EMBL" id="SEF18675.1"/>
    </source>
</evidence>
<evidence type="ECO:0000259" key="15">
    <source>
        <dbReference type="PROSITE" id="PS50110"/>
    </source>
</evidence>
<dbReference type="PANTHER" id="PTHR43744:SF12">
    <property type="entry name" value="ABC TRANSPORTER PERMEASE PROTEIN MG189-RELATED"/>
    <property type="match status" value="1"/>
</dbReference>
<dbReference type="Proteomes" id="UP000181980">
    <property type="component" value="Unassembled WGS sequence"/>
</dbReference>
<dbReference type="InterPro" id="IPR036388">
    <property type="entry name" value="WH-like_DNA-bd_sf"/>
</dbReference>
<comment type="similarity">
    <text evidence="14">Belongs to the binding-protein-dependent transport system permease family.</text>
</comment>
<keyword evidence="4 12" id="KW-0597">Phosphoprotein</keyword>
<dbReference type="GO" id="GO:0003677">
    <property type="term" value="F:DNA binding"/>
    <property type="evidence" value="ECO:0007669"/>
    <property type="project" value="UniProtKB-UniRule"/>
</dbReference>
<dbReference type="GO" id="GO:0006355">
    <property type="term" value="P:regulation of DNA-templated transcription"/>
    <property type="evidence" value="ECO:0007669"/>
    <property type="project" value="InterPro"/>
</dbReference>
<evidence type="ECO:0000259" key="16">
    <source>
        <dbReference type="PROSITE" id="PS50928"/>
    </source>
</evidence>
<feature type="modified residue" description="4-aspartylphosphate" evidence="12">
    <location>
        <position position="51"/>
    </location>
</feature>
<feature type="transmembrane region" description="Helical" evidence="14">
    <location>
        <begin position="317"/>
        <end position="340"/>
    </location>
</feature>
<gene>
    <name evidence="18" type="ORF">SAMN04488561_6741</name>
</gene>
<keyword evidence="9 13" id="KW-0238">DNA-binding</keyword>
<dbReference type="FunFam" id="3.40.50.2300:FF:000002">
    <property type="entry name" value="DNA-binding response regulator PhoP"/>
    <property type="match status" value="1"/>
</dbReference>
<evidence type="ECO:0000256" key="7">
    <source>
        <dbReference type="ARBA" id="ARBA00023012"/>
    </source>
</evidence>
<dbReference type="Gene3D" id="1.10.10.10">
    <property type="entry name" value="Winged helix-like DNA-binding domain superfamily/Winged helix DNA-binding domain"/>
    <property type="match status" value="1"/>
</dbReference>
<evidence type="ECO:0000256" key="9">
    <source>
        <dbReference type="ARBA" id="ARBA00023125"/>
    </source>
</evidence>
<evidence type="ECO:0000256" key="12">
    <source>
        <dbReference type="PROSITE-ProRule" id="PRU00169"/>
    </source>
</evidence>
<evidence type="ECO:0000256" key="1">
    <source>
        <dbReference type="ARBA" id="ARBA00004651"/>
    </source>
</evidence>
<dbReference type="InterPro" id="IPR001789">
    <property type="entry name" value="Sig_transdc_resp-reg_receiver"/>
</dbReference>
<feature type="DNA-binding region" description="OmpR/PhoB-type" evidence="13">
    <location>
        <begin position="124"/>
        <end position="189"/>
    </location>
</feature>
<dbReference type="AlphaFoldDB" id="A0A1H5PY65"/>
<feature type="domain" description="OmpR/PhoB-type" evidence="17">
    <location>
        <begin position="124"/>
        <end position="189"/>
    </location>
</feature>
<dbReference type="GO" id="GO:0055085">
    <property type="term" value="P:transmembrane transport"/>
    <property type="evidence" value="ECO:0007669"/>
    <property type="project" value="InterPro"/>
</dbReference>
<proteinExistence type="inferred from homology"/>
<evidence type="ECO:0000256" key="10">
    <source>
        <dbReference type="ARBA" id="ARBA00023136"/>
    </source>
</evidence>
<dbReference type="GO" id="GO:0005886">
    <property type="term" value="C:plasma membrane"/>
    <property type="evidence" value="ECO:0007669"/>
    <property type="project" value="UniProtKB-SubCell"/>
</dbReference>
<evidence type="ECO:0000256" key="14">
    <source>
        <dbReference type="RuleBase" id="RU363032"/>
    </source>
</evidence>
<dbReference type="CDD" id="cd19935">
    <property type="entry name" value="REC_OmpR_CusR-like"/>
    <property type="match status" value="1"/>
</dbReference>
<evidence type="ECO:0000256" key="6">
    <source>
        <dbReference type="ARBA" id="ARBA00022989"/>
    </source>
</evidence>
<keyword evidence="8" id="KW-0805">Transcription regulation</keyword>
<keyword evidence="6 14" id="KW-1133">Transmembrane helix</keyword>
<dbReference type="PROSITE" id="PS51755">
    <property type="entry name" value="OMPR_PHOB"/>
    <property type="match status" value="1"/>
</dbReference>
<evidence type="ECO:0000256" key="13">
    <source>
        <dbReference type="PROSITE-ProRule" id="PRU01091"/>
    </source>
</evidence>
<dbReference type="Pfam" id="PF00072">
    <property type="entry name" value="Response_reg"/>
    <property type="match status" value="1"/>
</dbReference>